<gene>
    <name evidence="2" type="ORF">C8F04DRAFT_1254137</name>
</gene>
<feature type="compositionally biased region" description="Low complexity" evidence="1">
    <location>
        <begin position="201"/>
        <end position="218"/>
    </location>
</feature>
<reference evidence="2" key="1">
    <citation type="submission" date="2023-03" db="EMBL/GenBank/DDBJ databases">
        <title>Massive genome expansion in bonnet fungi (Mycena s.s.) driven by repeated elements and novel gene families across ecological guilds.</title>
        <authorList>
            <consortium name="Lawrence Berkeley National Laboratory"/>
            <person name="Harder C.B."/>
            <person name="Miyauchi S."/>
            <person name="Viragh M."/>
            <person name="Kuo A."/>
            <person name="Thoen E."/>
            <person name="Andreopoulos B."/>
            <person name="Lu D."/>
            <person name="Skrede I."/>
            <person name="Drula E."/>
            <person name="Henrissat B."/>
            <person name="Morin E."/>
            <person name="Kohler A."/>
            <person name="Barry K."/>
            <person name="LaButti K."/>
            <person name="Morin E."/>
            <person name="Salamov A."/>
            <person name="Lipzen A."/>
            <person name="Mereny Z."/>
            <person name="Hegedus B."/>
            <person name="Baldrian P."/>
            <person name="Stursova M."/>
            <person name="Weitz H."/>
            <person name="Taylor A."/>
            <person name="Grigoriev I.V."/>
            <person name="Nagy L.G."/>
            <person name="Martin F."/>
            <person name="Kauserud H."/>
        </authorList>
    </citation>
    <scope>NUCLEOTIDE SEQUENCE</scope>
    <source>
        <strain evidence="2">CBHHK200</strain>
    </source>
</reference>
<evidence type="ECO:0000313" key="2">
    <source>
        <dbReference type="EMBL" id="KAJ7040386.1"/>
    </source>
</evidence>
<feature type="compositionally biased region" description="Acidic residues" evidence="1">
    <location>
        <begin position="347"/>
        <end position="357"/>
    </location>
</feature>
<dbReference type="AlphaFoldDB" id="A0AAD6XA11"/>
<organism evidence="2 3">
    <name type="scientific">Mycena alexandri</name>
    <dbReference type="NCBI Taxonomy" id="1745969"/>
    <lineage>
        <taxon>Eukaryota</taxon>
        <taxon>Fungi</taxon>
        <taxon>Dikarya</taxon>
        <taxon>Basidiomycota</taxon>
        <taxon>Agaricomycotina</taxon>
        <taxon>Agaricomycetes</taxon>
        <taxon>Agaricomycetidae</taxon>
        <taxon>Agaricales</taxon>
        <taxon>Marasmiineae</taxon>
        <taxon>Mycenaceae</taxon>
        <taxon>Mycena</taxon>
    </lineage>
</organism>
<dbReference type="EMBL" id="JARJCM010000022">
    <property type="protein sequence ID" value="KAJ7040386.1"/>
    <property type="molecule type" value="Genomic_DNA"/>
</dbReference>
<evidence type="ECO:0000313" key="3">
    <source>
        <dbReference type="Proteomes" id="UP001218188"/>
    </source>
</evidence>
<keyword evidence="3" id="KW-1185">Reference proteome</keyword>
<name>A0AAD6XA11_9AGAR</name>
<feature type="region of interest" description="Disordered" evidence="1">
    <location>
        <begin position="337"/>
        <end position="357"/>
    </location>
</feature>
<feature type="region of interest" description="Disordered" evidence="1">
    <location>
        <begin position="178"/>
        <end position="218"/>
    </location>
</feature>
<comment type="caution">
    <text evidence="2">The sequence shown here is derived from an EMBL/GenBank/DDBJ whole genome shotgun (WGS) entry which is preliminary data.</text>
</comment>
<dbReference type="Proteomes" id="UP001218188">
    <property type="component" value="Unassembled WGS sequence"/>
</dbReference>
<sequence length="357" mass="38694">MSFQHFRLSEAIQPHLVVPAAPQSSVQQFQTANTNNTFPTNAPVTSGTKQPYGSGDTDDGYTLVFPNLESFHEWRNLEEETKMVEFVKGDTHGSKAVPPRFKDHTKLVCARHSRSGRKKYVKKHPERVRKVPSRKLDGEGCSASISFKTYFDTEEVRACYVAQHSHEIGLANLPFTRRGRKAAAQQEKDKPARKQPKLTHGSSPGSTAAAAASSTSGAQNSEQLASAISLLAPLPGQTNFAAQQPAPVSYPPSYKPQPAPPAVGPMTHERWENMATLFESVRGHARTFEYPSASVAALETVLIRLYLESPVTLGSQTPAVLAAQPTQPTPNVVQTAIDPNIQPNLGEDTDASGSDDG</sequence>
<feature type="region of interest" description="Disordered" evidence="1">
    <location>
        <begin position="242"/>
        <end position="263"/>
    </location>
</feature>
<accession>A0AAD6XA11</accession>
<feature type="region of interest" description="Disordered" evidence="1">
    <location>
        <begin position="112"/>
        <end position="133"/>
    </location>
</feature>
<protein>
    <submittedName>
        <fullName evidence="2">Uncharacterized protein</fullName>
    </submittedName>
</protein>
<evidence type="ECO:0000256" key="1">
    <source>
        <dbReference type="SAM" id="MobiDB-lite"/>
    </source>
</evidence>
<feature type="compositionally biased region" description="Pro residues" evidence="1">
    <location>
        <begin position="248"/>
        <end position="263"/>
    </location>
</feature>
<proteinExistence type="predicted"/>